<evidence type="ECO:0000256" key="3">
    <source>
        <dbReference type="ARBA" id="ARBA00023295"/>
    </source>
</evidence>
<accession>A0ABT4DYD0</accession>
<dbReference type="RefSeq" id="WP_087435995.1">
    <property type="nucleotide sequence ID" value="NZ_JAMDLV010000002.1"/>
</dbReference>
<dbReference type="SUPFAM" id="SSF51011">
    <property type="entry name" value="Glycosyl hydrolase domain"/>
    <property type="match status" value="1"/>
</dbReference>
<keyword evidence="9" id="KW-1185">Reference proteome</keyword>
<dbReference type="PANTHER" id="PTHR10357">
    <property type="entry name" value="ALPHA-AMYLASE FAMILY MEMBER"/>
    <property type="match status" value="1"/>
</dbReference>
<keyword evidence="2" id="KW-0378">Hydrolase</keyword>
<dbReference type="Gene3D" id="3.90.400.10">
    <property type="entry name" value="Oligo-1,6-glucosidase, Domain 2"/>
    <property type="match status" value="1"/>
</dbReference>
<dbReference type="InterPro" id="IPR045857">
    <property type="entry name" value="O16G_dom_2"/>
</dbReference>
<dbReference type="PANTHER" id="PTHR10357:SF184">
    <property type="entry name" value="OLIGO-1,6-GLUCOSIDASE 1"/>
    <property type="match status" value="1"/>
</dbReference>
<comment type="catalytic activity">
    <reaction evidence="4">
        <text>Hydrolysis of (1-&gt;6)-alpha-D-glucosidic linkages in some oligosaccharides produced from starch and glycogen by alpha-amylase, and in isomaltose.</text>
        <dbReference type="EC" id="3.2.1.10"/>
    </reaction>
</comment>
<evidence type="ECO:0000313" key="9">
    <source>
        <dbReference type="Proteomes" id="UP001207626"/>
    </source>
</evidence>
<feature type="domain" description="Glycosyl hydrolase family 13 catalytic" evidence="7">
    <location>
        <begin position="34"/>
        <end position="438"/>
    </location>
</feature>
<dbReference type="Proteomes" id="UP001207626">
    <property type="component" value="Unassembled WGS sequence"/>
</dbReference>
<dbReference type="InterPro" id="IPR013780">
    <property type="entry name" value="Glyco_hydro_b"/>
</dbReference>
<comment type="similarity">
    <text evidence="1">Belongs to the glycosyl hydrolase 13 family.</text>
</comment>
<dbReference type="Pfam" id="PF00128">
    <property type="entry name" value="Alpha-amylase"/>
    <property type="match status" value="1"/>
</dbReference>
<sequence>MNENDRVIPTNETNGTNEADGTKSAFWKEAVVYQIYPRSFKDSNGDGIGDLQGIISKLDYLKTLGIDVIWLSPVYESPNDDNGYDISDYRAIHEEFGTIADWEALIDGMHARGMKLVMDLVVNHTSDEHAWFAASRESVNSPYRDYYYWRPGRGDLEPNNWTSVFSGSAWQYDDRSGEYYLHLFSTKQPDLNWESPRVRDEIYDMMRWWLDKGVDGFRMDVINFISKTPGLPSVGEERYAWGGEHFMNGPHLMEHLQEMKREVLDRYNVMTVGEMPGVTVEQARDITDERHGALNMVFQFEHMEVDSGAGGKWDVTPWKLHDLRSILHKWQTGLADSGWNSLYLNNHDQPRMVSRFGDDGAYRVQSAKMLATLLHTLKGTPYIYQGEEIGMTNVRFDSIEQYKDIETLNMYREHTEQYGKDPADVMKSIYAKGRDNARTPLQWDASPHGGFTSGTPWLQANPNYTDINAEQALSDPDSIFFYYQALIRLRKQNPIMVYGDYRLWLEEDECIYAYTRSWKGKEWVVLMNFAGRDAAFHCPPEWQGRGYARIIGNYEDVPFEVFADASLRPFEALVLELHNEMRTSV</sequence>
<name>A0ABT4DYD0_9BACL</name>
<feature type="compositionally biased region" description="Polar residues" evidence="6">
    <location>
        <begin position="10"/>
        <end position="19"/>
    </location>
</feature>
<evidence type="ECO:0000256" key="4">
    <source>
        <dbReference type="ARBA" id="ARBA00036217"/>
    </source>
</evidence>
<gene>
    <name evidence="8" type="ORF">M5X09_22395</name>
</gene>
<organism evidence="8 9">
    <name type="scientific">Paenibacillus apiarius</name>
    <dbReference type="NCBI Taxonomy" id="46240"/>
    <lineage>
        <taxon>Bacteria</taxon>
        <taxon>Bacillati</taxon>
        <taxon>Bacillota</taxon>
        <taxon>Bacilli</taxon>
        <taxon>Bacillales</taxon>
        <taxon>Paenibacillaceae</taxon>
        <taxon>Paenibacillus</taxon>
    </lineage>
</organism>
<evidence type="ECO:0000256" key="1">
    <source>
        <dbReference type="ARBA" id="ARBA00008061"/>
    </source>
</evidence>
<reference evidence="8 9" key="1">
    <citation type="submission" date="2022-05" db="EMBL/GenBank/DDBJ databases">
        <title>Genome Sequencing of Bee-Associated Microbes.</title>
        <authorList>
            <person name="Dunlap C."/>
        </authorList>
    </citation>
    <scope>NUCLEOTIDE SEQUENCE [LARGE SCALE GENOMIC DNA]</scope>
    <source>
        <strain evidence="8 9">NRRL NRS-1438</strain>
    </source>
</reference>
<dbReference type="Gene3D" id="3.20.20.80">
    <property type="entry name" value="Glycosidases"/>
    <property type="match status" value="1"/>
</dbReference>
<evidence type="ECO:0000256" key="6">
    <source>
        <dbReference type="SAM" id="MobiDB-lite"/>
    </source>
</evidence>
<dbReference type="InterPro" id="IPR006047">
    <property type="entry name" value="GH13_cat_dom"/>
</dbReference>
<proteinExistence type="inferred from homology"/>
<evidence type="ECO:0000256" key="5">
    <source>
        <dbReference type="ARBA" id="ARBA00038939"/>
    </source>
</evidence>
<dbReference type="EMBL" id="JAMDLW010000036">
    <property type="protein sequence ID" value="MCY9522370.1"/>
    <property type="molecule type" value="Genomic_DNA"/>
</dbReference>
<dbReference type="CDD" id="cd11333">
    <property type="entry name" value="AmyAc_SI_OligoGlu_DGase"/>
    <property type="match status" value="1"/>
</dbReference>
<dbReference type="SUPFAM" id="SSF51445">
    <property type="entry name" value="(Trans)glycosidases"/>
    <property type="match status" value="1"/>
</dbReference>
<dbReference type="EC" id="3.2.1.10" evidence="5"/>
<protein>
    <recommendedName>
        <fullName evidence="5">oligo-1,6-glucosidase</fullName>
        <ecNumber evidence="5">3.2.1.10</ecNumber>
    </recommendedName>
</protein>
<evidence type="ECO:0000313" key="8">
    <source>
        <dbReference type="EMBL" id="MCY9522370.1"/>
    </source>
</evidence>
<feature type="region of interest" description="Disordered" evidence="6">
    <location>
        <begin position="1"/>
        <end position="20"/>
    </location>
</feature>
<evidence type="ECO:0000259" key="7">
    <source>
        <dbReference type="SMART" id="SM00642"/>
    </source>
</evidence>
<dbReference type="NCBIfam" id="NF008183">
    <property type="entry name" value="PRK10933.1"/>
    <property type="match status" value="1"/>
</dbReference>
<dbReference type="Gene3D" id="2.60.40.1180">
    <property type="entry name" value="Golgi alpha-mannosidase II"/>
    <property type="match status" value="1"/>
</dbReference>
<dbReference type="SMART" id="SM00642">
    <property type="entry name" value="Aamy"/>
    <property type="match status" value="1"/>
</dbReference>
<evidence type="ECO:0000256" key="2">
    <source>
        <dbReference type="ARBA" id="ARBA00022801"/>
    </source>
</evidence>
<comment type="caution">
    <text evidence="8">The sequence shown here is derived from an EMBL/GenBank/DDBJ whole genome shotgun (WGS) entry which is preliminary data.</text>
</comment>
<keyword evidence="3" id="KW-0326">Glycosidase</keyword>
<dbReference type="InterPro" id="IPR017853">
    <property type="entry name" value="GH"/>
</dbReference>